<evidence type="ECO:0000259" key="5">
    <source>
        <dbReference type="PROSITE" id="PS50089"/>
    </source>
</evidence>
<evidence type="ECO:0000256" key="3">
    <source>
        <dbReference type="ARBA" id="ARBA00022833"/>
    </source>
</evidence>
<dbReference type="PROSITE" id="PS00518">
    <property type="entry name" value="ZF_RING_1"/>
    <property type="match status" value="1"/>
</dbReference>
<dbReference type="InterPro" id="IPR001841">
    <property type="entry name" value="Znf_RING"/>
</dbReference>
<evidence type="ECO:0000256" key="4">
    <source>
        <dbReference type="PROSITE-ProRule" id="PRU00175"/>
    </source>
</evidence>
<dbReference type="SUPFAM" id="SSF57850">
    <property type="entry name" value="RING/U-box"/>
    <property type="match status" value="1"/>
</dbReference>
<protein>
    <recommendedName>
        <fullName evidence="5">RING-type domain-containing protein</fullName>
    </recommendedName>
</protein>
<dbReference type="GO" id="GO:0008270">
    <property type="term" value="F:zinc ion binding"/>
    <property type="evidence" value="ECO:0007669"/>
    <property type="project" value="UniProtKB-KW"/>
</dbReference>
<dbReference type="SMART" id="SM00184">
    <property type="entry name" value="RING"/>
    <property type="match status" value="1"/>
</dbReference>
<accession>A0A482XIM4</accession>
<organism evidence="6 7">
    <name type="scientific">Laodelphax striatellus</name>
    <name type="common">Small brown planthopper</name>
    <name type="synonym">Delphax striatella</name>
    <dbReference type="NCBI Taxonomy" id="195883"/>
    <lineage>
        <taxon>Eukaryota</taxon>
        <taxon>Metazoa</taxon>
        <taxon>Ecdysozoa</taxon>
        <taxon>Arthropoda</taxon>
        <taxon>Hexapoda</taxon>
        <taxon>Insecta</taxon>
        <taxon>Pterygota</taxon>
        <taxon>Neoptera</taxon>
        <taxon>Paraneoptera</taxon>
        <taxon>Hemiptera</taxon>
        <taxon>Auchenorrhyncha</taxon>
        <taxon>Fulgoroidea</taxon>
        <taxon>Delphacidae</taxon>
        <taxon>Criomorphinae</taxon>
        <taxon>Laodelphax</taxon>
    </lineage>
</organism>
<dbReference type="AlphaFoldDB" id="A0A482XIM4"/>
<proteinExistence type="predicted"/>
<dbReference type="InParanoid" id="A0A482XIM4"/>
<feature type="domain" description="RING-type" evidence="5">
    <location>
        <begin position="142"/>
        <end position="176"/>
    </location>
</feature>
<dbReference type="OrthoDB" id="6086740at2759"/>
<dbReference type="PROSITE" id="PS50089">
    <property type="entry name" value="ZF_RING_2"/>
    <property type="match status" value="1"/>
</dbReference>
<reference evidence="6 7" key="1">
    <citation type="journal article" date="2017" name="Gigascience">
        <title>Genome sequence of the small brown planthopper, Laodelphax striatellus.</title>
        <authorList>
            <person name="Zhu J."/>
            <person name="Jiang F."/>
            <person name="Wang X."/>
            <person name="Yang P."/>
            <person name="Bao Y."/>
            <person name="Zhao W."/>
            <person name="Wang W."/>
            <person name="Lu H."/>
            <person name="Wang Q."/>
            <person name="Cui N."/>
            <person name="Li J."/>
            <person name="Chen X."/>
            <person name="Luo L."/>
            <person name="Yu J."/>
            <person name="Kang L."/>
            <person name="Cui F."/>
        </authorList>
    </citation>
    <scope>NUCLEOTIDE SEQUENCE [LARGE SCALE GENOMIC DNA]</scope>
    <source>
        <strain evidence="6">Lst14</strain>
    </source>
</reference>
<keyword evidence="1" id="KW-0479">Metal-binding</keyword>
<dbReference type="EMBL" id="QKKF02009244">
    <property type="protein sequence ID" value="RZF45359.1"/>
    <property type="molecule type" value="Genomic_DNA"/>
</dbReference>
<evidence type="ECO:0000313" key="6">
    <source>
        <dbReference type="EMBL" id="RZF45359.1"/>
    </source>
</evidence>
<dbReference type="Gene3D" id="3.30.40.10">
    <property type="entry name" value="Zinc/RING finger domain, C3HC4 (zinc finger)"/>
    <property type="match status" value="1"/>
</dbReference>
<dbReference type="InterPro" id="IPR013083">
    <property type="entry name" value="Znf_RING/FYVE/PHD"/>
</dbReference>
<dbReference type="InterPro" id="IPR017907">
    <property type="entry name" value="Znf_RING_CS"/>
</dbReference>
<keyword evidence="3" id="KW-0862">Zinc</keyword>
<keyword evidence="2 4" id="KW-0863">Zinc-finger</keyword>
<keyword evidence="7" id="KW-1185">Reference proteome</keyword>
<sequence>MSGKRLSYPITQVVDITISDIEDNSPAAMGRNGASLSSSYIARTLFGEQHAPLLDEIISAFNNFEESVCDEGVSISVVVSEEHRAILTHYTPLEELQVTSLADTIGMEQFINIYNVGNDLHAEEQCDNGAVDKDNLAVEIRCPVCLTQQKNVMLLPCTHMVCQRCVYRLASCPLCRLGVRFAFKAFTLQ</sequence>
<evidence type="ECO:0000256" key="2">
    <source>
        <dbReference type="ARBA" id="ARBA00022771"/>
    </source>
</evidence>
<dbReference type="Pfam" id="PF13920">
    <property type="entry name" value="zf-C3HC4_3"/>
    <property type="match status" value="1"/>
</dbReference>
<comment type="caution">
    <text evidence="6">The sequence shown here is derived from an EMBL/GenBank/DDBJ whole genome shotgun (WGS) entry which is preliminary data.</text>
</comment>
<name>A0A482XIM4_LAOST</name>
<evidence type="ECO:0000256" key="1">
    <source>
        <dbReference type="ARBA" id="ARBA00022723"/>
    </source>
</evidence>
<evidence type="ECO:0000313" key="7">
    <source>
        <dbReference type="Proteomes" id="UP000291343"/>
    </source>
</evidence>
<dbReference type="Proteomes" id="UP000291343">
    <property type="component" value="Unassembled WGS sequence"/>
</dbReference>
<gene>
    <name evidence="6" type="ORF">LSTR_LSTR002802</name>
</gene>